<evidence type="ECO:0000313" key="2">
    <source>
        <dbReference type="EMBL" id="MQN77782.1"/>
    </source>
</evidence>
<dbReference type="EMBL" id="VZCC01000103">
    <property type="protein sequence ID" value="MQN85006.1"/>
    <property type="molecule type" value="Genomic_DNA"/>
</dbReference>
<name>A0AA91A2A7_9BACT</name>
<feature type="compositionally biased region" description="Basic and acidic residues" evidence="1">
    <location>
        <begin position="94"/>
        <end position="107"/>
    </location>
</feature>
<dbReference type="RefSeq" id="WP_153092853.1">
    <property type="nucleotide sequence ID" value="NZ_JBALJY010000010.1"/>
</dbReference>
<dbReference type="AlphaFoldDB" id="A0AA91A2A7"/>
<evidence type="ECO:0000313" key="4">
    <source>
        <dbReference type="Proteomes" id="UP000421408"/>
    </source>
</evidence>
<gene>
    <name evidence="2" type="ORF">F7D71_07915</name>
    <name evidence="3" type="ORF">F7D74_13700</name>
</gene>
<dbReference type="PROSITE" id="PS51257">
    <property type="entry name" value="PROKAR_LIPOPROTEIN"/>
    <property type="match status" value="1"/>
</dbReference>
<organism evidence="2 5">
    <name type="scientific">Segatella copri</name>
    <dbReference type="NCBI Taxonomy" id="165179"/>
    <lineage>
        <taxon>Bacteria</taxon>
        <taxon>Pseudomonadati</taxon>
        <taxon>Bacteroidota</taxon>
        <taxon>Bacteroidia</taxon>
        <taxon>Bacteroidales</taxon>
        <taxon>Prevotellaceae</taxon>
        <taxon>Segatella</taxon>
    </lineage>
</organism>
<protein>
    <recommendedName>
        <fullName evidence="6">Lipoprotein</fullName>
    </recommendedName>
</protein>
<proteinExistence type="predicted"/>
<dbReference type="EMBL" id="VZBZ01000108">
    <property type="protein sequence ID" value="MQN77782.1"/>
    <property type="molecule type" value="Genomic_DNA"/>
</dbReference>
<dbReference type="Proteomes" id="UP000423156">
    <property type="component" value="Unassembled WGS sequence"/>
</dbReference>
<evidence type="ECO:0000313" key="3">
    <source>
        <dbReference type="EMBL" id="MQN85006.1"/>
    </source>
</evidence>
<accession>A0AA91A2A7</accession>
<reference evidence="2" key="2">
    <citation type="submission" date="2022-12" db="EMBL/GenBank/DDBJ databases">
        <title>Distinct polysaccharide growth profiles of human intestinal Prevotella copri isolates.</title>
        <authorList>
            <person name="Fehlner-Peach H."/>
            <person name="Magnabosco C."/>
            <person name="Raghavan V."/>
            <person name="Scher J.U."/>
            <person name="Tett A."/>
            <person name="Cox L.M."/>
            <person name="Gottsegen C."/>
            <person name="Watters A."/>
            <person name="Wiltshire- Gordon J.D."/>
            <person name="Segata N."/>
            <person name="Bonneau R."/>
            <person name="Littman D.R."/>
        </authorList>
    </citation>
    <scope>NUCLEOTIDE SEQUENCE</scope>
    <source>
        <strain evidence="2">BU41712</strain>
        <strain evidence="4">iAA108</strain>
    </source>
</reference>
<dbReference type="Proteomes" id="UP000421408">
    <property type="component" value="Unassembled WGS sequence"/>
</dbReference>
<evidence type="ECO:0000256" key="1">
    <source>
        <dbReference type="SAM" id="MobiDB-lite"/>
    </source>
</evidence>
<reference evidence="5" key="1">
    <citation type="submission" date="2019-09" db="EMBL/GenBank/DDBJ databases">
        <title>Distinct polysaccharide growth profiles of human intestinal Prevotella copri isolates.</title>
        <authorList>
            <person name="Fehlner-Peach H."/>
            <person name="Magnabosco C."/>
            <person name="Raghavan V."/>
            <person name="Scher J.U."/>
            <person name="Tett A."/>
            <person name="Cox L.M."/>
            <person name="Gottsegen C."/>
            <person name="Watters A."/>
            <person name="Wiltshire- Gordon J.D."/>
            <person name="Segata N."/>
            <person name="Bonneau R."/>
            <person name="Littman D.R."/>
        </authorList>
    </citation>
    <scope>NUCLEOTIDE SEQUENCE [LARGE SCALE GENOMIC DNA]</scope>
    <source>
        <strain evidence="5">BU41712</strain>
        <strain evidence="3">IAA108</strain>
    </source>
</reference>
<evidence type="ECO:0000313" key="5">
    <source>
        <dbReference type="Proteomes" id="UP000423156"/>
    </source>
</evidence>
<comment type="caution">
    <text evidence="2">The sequence shown here is derived from an EMBL/GenBank/DDBJ whole genome shotgun (WGS) entry which is preliminary data.</text>
</comment>
<evidence type="ECO:0008006" key="6">
    <source>
        <dbReference type="Google" id="ProtNLM"/>
    </source>
</evidence>
<sequence length="119" mass="13867">MNKFLLFSILLLVGCQEQTTKQQEKQVENSSVQVPSSVYANSRWKCPYCGMELDVFDTFIMDHKQKKCLQEKSTRSSSYEDDVEDAYKKGYEEGLEKGNKDGYDKGYNEASNNEWEEYN</sequence>
<feature type="region of interest" description="Disordered" evidence="1">
    <location>
        <begin position="94"/>
        <end position="119"/>
    </location>
</feature>